<evidence type="ECO:0000313" key="1">
    <source>
        <dbReference type="EMBL" id="MFC4990384.1"/>
    </source>
</evidence>
<keyword evidence="2" id="KW-1185">Reference proteome</keyword>
<dbReference type="EMBL" id="JBHSJG010000072">
    <property type="protein sequence ID" value="MFC4990384.1"/>
    <property type="molecule type" value="Genomic_DNA"/>
</dbReference>
<reference evidence="1 2" key="1">
    <citation type="journal article" date="2019" name="Int. J. Syst. Evol. Microbiol.">
        <title>The Global Catalogue of Microorganisms (GCM) 10K type strain sequencing project: providing services to taxonomists for standard genome sequencing and annotation.</title>
        <authorList>
            <consortium name="The Broad Institute Genomics Platform"/>
            <consortium name="The Broad Institute Genome Sequencing Center for Infectious Disease"/>
            <person name="Wu L."/>
            <person name="Ma J."/>
        </authorList>
    </citation>
    <scope>NUCLEOTIDE SEQUENCE [LARGE SCALE GENOMIC DNA]</scope>
    <source>
        <strain evidence="1 2">CGMCC 1.15824</strain>
    </source>
</reference>
<evidence type="ECO:0000313" key="2">
    <source>
        <dbReference type="Proteomes" id="UP001595925"/>
    </source>
</evidence>
<dbReference type="Proteomes" id="UP001595925">
    <property type="component" value="Unassembled WGS sequence"/>
</dbReference>
<protein>
    <submittedName>
        <fullName evidence="1">Uncharacterized protein</fullName>
    </submittedName>
</protein>
<organism evidence="1 2">
    <name type="scientific">Saliphagus infecundisoli</name>
    <dbReference type="NCBI Taxonomy" id="1849069"/>
    <lineage>
        <taxon>Archaea</taxon>
        <taxon>Methanobacteriati</taxon>
        <taxon>Methanobacteriota</taxon>
        <taxon>Stenosarchaea group</taxon>
        <taxon>Halobacteria</taxon>
        <taxon>Halobacteriales</taxon>
        <taxon>Natrialbaceae</taxon>
        <taxon>Saliphagus</taxon>
    </lineage>
</organism>
<accession>A0ABD5QN09</accession>
<gene>
    <name evidence="1" type="ORF">ACFPFO_22055</name>
</gene>
<dbReference type="AlphaFoldDB" id="A0ABD5QN09"/>
<comment type="caution">
    <text evidence="1">The sequence shown here is derived from an EMBL/GenBank/DDBJ whole genome shotgun (WGS) entry which is preliminary data.</text>
</comment>
<proteinExistence type="predicted"/>
<name>A0ABD5QN09_9EURY</name>
<dbReference type="RefSeq" id="WP_198667834.1">
    <property type="nucleotide sequence ID" value="NZ_JAIVEF010000009.1"/>
</dbReference>
<sequence>MDSTDTPPEELSEGELFTEYVELLERNAPTDGYTKTKLKRRRISLLSEIGDRLEELEAVKALLCDASIDRAGEAAGRADSSTEIGIDGE</sequence>